<organism evidence="1 2">
    <name type="scientific">Serratia marcescens</name>
    <dbReference type="NCBI Taxonomy" id="615"/>
    <lineage>
        <taxon>Bacteria</taxon>
        <taxon>Pseudomonadati</taxon>
        <taxon>Pseudomonadota</taxon>
        <taxon>Gammaproteobacteria</taxon>
        <taxon>Enterobacterales</taxon>
        <taxon>Yersiniaceae</taxon>
        <taxon>Serratia</taxon>
    </lineage>
</organism>
<dbReference type="EMBL" id="VOUQ01000015">
    <property type="protein sequence ID" value="TXE28301.1"/>
    <property type="molecule type" value="Genomic_DNA"/>
</dbReference>
<sequence>MACPDFTRTAPFAVPPAALRIFTRSISDDDLCAWCRHLMYHPGDGSLCRRHDGARWPGQQDADGYCRHCGDFSPPP</sequence>
<dbReference type="Proteomes" id="UP000321126">
    <property type="component" value="Unassembled WGS sequence"/>
</dbReference>
<dbReference type="AlphaFoldDB" id="A0A5C7BUZ7"/>
<protein>
    <submittedName>
        <fullName evidence="1">Antirestriction protein</fullName>
    </submittedName>
</protein>
<gene>
    <name evidence="1" type="ORF">FOT62_21250</name>
</gene>
<name>A0A5C7BUZ7_SERMA</name>
<dbReference type="RefSeq" id="WP_147882517.1">
    <property type="nucleotide sequence ID" value="NZ_VOUQ01000015.1"/>
</dbReference>
<reference evidence="1 2" key="1">
    <citation type="submission" date="2019-07" db="EMBL/GenBank/DDBJ databases">
        <title>Serratia strains were isolated from fresh produce.</title>
        <authorList>
            <person name="Cho G.-S."/>
            <person name="Stein M."/>
            <person name="Lee W."/>
            <person name="Suh S.H."/>
            <person name="Franz C.M.A.P."/>
        </authorList>
    </citation>
    <scope>NUCLEOTIDE SEQUENCE [LARGE SCALE GENOMIC DNA]</scope>
    <source>
        <strain evidence="1 2">S16</strain>
    </source>
</reference>
<proteinExistence type="predicted"/>
<comment type="caution">
    <text evidence="1">The sequence shown here is derived from an EMBL/GenBank/DDBJ whole genome shotgun (WGS) entry which is preliminary data.</text>
</comment>
<evidence type="ECO:0000313" key="2">
    <source>
        <dbReference type="Proteomes" id="UP000321126"/>
    </source>
</evidence>
<accession>A0A5C7BUZ7</accession>
<evidence type="ECO:0000313" key="1">
    <source>
        <dbReference type="EMBL" id="TXE28301.1"/>
    </source>
</evidence>